<dbReference type="Gene3D" id="3.30.450.40">
    <property type="match status" value="1"/>
</dbReference>
<dbReference type="EMBL" id="DSIN01000017">
    <property type="protein sequence ID" value="HEF25727.1"/>
    <property type="molecule type" value="Genomic_DNA"/>
</dbReference>
<organism evidence="1">
    <name type="scientific">Pseudomonas graminis</name>
    <dbReference type="NCBI Taxonomy" id="158627"/>
    <lineage>
        <taxon>Bacteria</taxon>
        <taxon>Pseudomonadati</taxon>
        <taxon>Pseudomonadota</taxon>
        <taxon>Gammaproteobacteria</taxon>
        <taxon>Pseudomonadales</taxon>
        <taxon>Pseudomonadaceae</taxon>
        <taxon>Pseudomonas</taxon>
    </lineage>
</organism>
<reference evidence="1" key="1">
    <citation type="journal article" date="2020" name="mSystems">
        <title>Genome- and Community-Level Interaction Insights into Carbon Utilization and Element Cycling Functions of Hydrothermarchaeota in Hydrothermal Sediment.</title>
        <authorList>
            <person name="Zhou Z."/>
            <person name="Liu Y."/>
            <person name="Xu W."/>
            <person name="Pan J."/>
            <person name="Luo Z.H."/>
            <person name="Li M."/>
        </authorList>
    </citation>
    <scope>NUCLEOTIDE SEQUENCE [LARGE SCALE GENOMIC DNA]</scope>
    <source>
        <strain evidence="1">SpSt-200</strain>
    </source>
</reference>
<accession>A0A7C1X4G2</accession>
<dbReference type="InterPro" id="IPR029016">
    <property type="entry name" value="GAF-like_dom_sf"/>
</dbReference>
<dbReference type="AlphaFoldDB" id="A0A7C1X4G2"/>
<gene>
    <name evidence="1" type="ORF">ENP23_08120</name>
</gene>
<dbReference type="SUPFAM" id="SSF55781">
    <property type="entry name" value="GAF domain-like"/>
    <property type="match status" value="1"/>
</dbReference>
<name>A0A7C1X4G2_9PSED</name>
<evidence type="ECO:0000313" key="1">
    <source>
        <dbReference type="EMBL" id="HEF25727.1"/>
    </source>
</evidence>
<protein>
    <submittedName>
        <fullName evidence="1">Uncharacterized protein</fullName>
    </submittedName>
</protein>
<sequence>MAIDEMEPRIISVAVPLRERSGKVVAAISFACNRSRGTPWTSPMTFCLIAGTGTANGIDHRQLSGPVVEGF</sequence>
<proteinExistence type="predicted"/>
<comment type="caution">
    <text evidence="1">The sequence shown here is derived from an EMBL/GenBank/DDBJ whole genome shotgun (WGS) entry which is preliminary data.</text>
</comment>